<feature type="region of interest" description="Disordered" evidence="1">
    <location>
        <begin position="210"/>
        <end position="235"/>
    </location>
</feature>
<protein>
    <recommendedName>
        <fullName evidence="4">Basic proline-rich protein</fullName>
    </recommendedName>
</protein>
<feature type="compositionally biased region" description="Low complexity" evidence="1">
    <location>
        <begin position="109"/>
        <end position="118"/>
    </location>
</feature>
<feature type="compositionally biased region" description="Acidic residues" evidence="1">
    <location>
        <begin position="294"/>
        <end position="305"/>
    </location>
</feature>
<dbReference type="AlphaFoldDB" id="A0A517LJV0"/>
<dbReference type="Proteomes" id="UP000316270">
    <property type="component" value="Chromosome 14"/>
</dbReference>
<name>A0A517LJV0_9PEZI</name>
<feature type="compositionally biased region" description="Basic and acidic residues" evidence="1">
    <location>
        <begin position="306"/>
        <end position="325"/>
    </location>
</feature>
<accession>A0A517LJV0</accession>
<organism evidence="2 3">
    <name type="scientific">Venturia effusa</name>
    <dbReference type="NCBI Taxonomy" id="50376"/>
    <lineage>
        <taxon>Eukaryota</taxon>
        <taxon>Fungi</taxon>
        <taxon>Dikarya</taxon>
        <taxon>Ascomycota</taxon>
        <taxon>Pezizomycotina</taxon>
        <taxon>Dothideomycetes</taxon>
        <taxon>Pleosporomycetidae</taxon>
        <taxon>Venturiales</taxon>
        <taxon>Venturiaceae</taxon>
        <taxon>Venturia</taxon>
    </lineage>
</organism>
<feature type="region of interest" description="Disordered" evidence="1">
    <location>
        <begin position="1"/>
        <end position="185"/>
    </location>
</feature>
<feature type="compositionally biased region" description="Low complexity" evidence="1">
    <location>
        <begin position="225"/>
        <end position="235"/>
    </location>
</feature>
<dbReference type="OrthoDB" id="5400063at2759"/>
<reference evidence="2 3" key="1">
    <citation type="submission" date="2019-07" db="EMBL/GenBank/DDBJ databases">
        <title>Finished genome of Venturia effusa.</title>
        <authorList>
            <person name="Young C.A."/>
            <person name="Cox M.P."/>
            <person name="Ganley A.R.D."/>
            <person name="David W.J."/>
        </authorList>
    </citation>
    <scope>NUCLEOTIDE SEQUENCE [LARGE SCALE GENOMIC DNA]</scope>
    <source>
        <strain evidence="3">albino</strain>
    </source>
</reference>
<feature type="compositionally biased region" description="Low complexity" evidence="1">
    <location>
        <begin position="1"/>
        <end position="10"/>
    </location>
</feature>
<proteinExistence type="predicted"/>
<feature type="compositionally biased region" description="Polar residues" evidence="1">
    <location>
        <begin position="83"/>
        <end position="92"/>
    </location>
</feature>
<dbReference type="STRING" id="50376.A0A517LJV0"/>
<keyword evidence="3" id="KW-1185">Reference proteome</keyword>
<evidence type="ECO:0000313" key="2">
    <source>
        <dbReference type="EMBL" id="QDS75846.1"/>
    </source>
</evidence>
<feature type="compositionally biased region" description="Polar residues" evidence="1">
    <location>
        <begin position="124"/>
        <end position="135"/>
    </location>
</feature>
<evidence type="ECO:0000256" key="1">
    <source>
        <dbReference type="SAM" id="MobiDB-lite"/>
    </source>
</evidence>
<gene>
    <name evidence="2" type="ORF">FKW77_001393</name>
</gene>
<evidence type="ECO:0008006" key="4">
    <source>
        <dbReference type="Google" id="ProtNLM"/>
    </source>
</evidence>
<feature type="compositionally biased region" description="Low complexity" evidence="1">
    <location>
        <begin position="267"/>
        <end position="287"/>
    </location>
</feature>
<feature type="region of interest" description="Disordered" evidence="1">
    <location>
        <begin position="267"/>
        <end position="341"/>
    </location>
</feature>
<evidence type="ECO:0000313" key="3">
    <source>
        <dbReference type="Proteomes" id="UP000316270"/>
    </source>
</evidence>
<dbReference type="EMBL" id="CP042198">
    <property type="protein sequence ID" value="QDS75846.1"/>
    <property type="molecule type" value="Genomic_DNA"/>
</dbReference>
<sequence length="363" mass="39810">MTNHSSSTRPSTPPSTPPNTRQTFLDKHHYSPPASTNTSLDIPEHETVERMQLLTLDESEQEDTVIEMRHPRPYSPRSAAETLPSTLLQPSQFLRPRNRSPYSRPHLRSQSSAASLAAPPMTRAHSSPGFSSPQLSAPPAGRSSSPLRSPKRVRSPFRISSEEYYQGSSAVSDIESIDEDHELDITPRPVAPIVIPDSSIQSLQLYHGNTFPRRRRPASPLHQVSTAGGLSSSASSAASAAHSPLLSAQKFNEGFPAELNYNRSFSSISSMPSTPTSARSRSPSISSLETIPDTPDEEAEAAEAETVERLRRASENHGDSFRRPNLDSGRSGVGIRDKRKRWSVCGAEKRSDLNLETIWENGD</sequence>